<reference evidence="1 2" key="1">
    <citation type="submission" date="2024-01" db="EMBL/GenBank/DDBJ databases">
        <title>Novel species of the genus Luteimonas isolated from rivers.</title>
        <authorList>
            <person name="Lu H."/>
        </authorList>
    </citation>
    <scope>NUCLEOTIDE SEQUENCE [LARGE SCALE GENOMIC DNA]</scope>
    <source>
        <strain evidence="1 2">FXH3W</strain>
    </source>
</reference>
<organism evidence="1 2">
    <name type="scientific">Aquilutibacter rugosus</name>
    <dbReference type="NCBI Taxonomy" id="3115820"/>
    <lineage>
        <taxon>Bacteria</taxon>
        <taxon>Pseudomonadati</taxon>
        <taxon>Pseudomonadota</taxon>
        <taxon>Gammaproteobacteria</taxon>
        <taxon>Lysobacterales</taxon>
        <taxon>Lysobacteraceae</taxon>
        <taxon>Aquilutibacter</taxon>
    </lineage>
</organism>
<dbReference type="RefSeq" id="WP_331704210.1">
    <property type="nucleotide sequence ID" value="NZ_JAZHBO010000002.1"/>
</dbReference>
<gene>
    <name evidence="1" type="ORF">V3390_09325</name>
</gene>
<dbReference type="EMBL" id="JAZHBO010000002">
    <property type="protein sequence ID" value="MEF2156420.1"/>
    <property type="molecule type" value="Genomic_DNA"/>
</dbReference>
<dbReference type="Proteomes" id="UP001356170">
    <property type="component" value="Unassembled WGS sequence"/>
</dbReference>
<keyword evidence="2" id="KW-1185">Reference proteome</keyword>
<sequence>MDEKKALYDEAMLAVHTQVLLAIIETHPDRERLIQRMEYNLTQLARIQSLHSVRENRDPDLANLIEEQSRSIVLLARGS</sequence>
<evidence type="ECO:0000313" key="2">
    <source>
        <dbReference type="Proteomes" id="UP001356170"/>
    </source>
</evidence>
<protein>
    <submittedName>
        <fullName evidence="1">Uncharacterized protein</fullName>
    </submittedName>
</protein>
<comment type="caution">
    <text evidence="1">The sequence shown here is derived from an EMBL/GenBank/DDBJ whole genome shotgun (WGS) entry which is preliminary data.</text>
</comment>
<accession>A0ABU7V143</accession>
<proteinExistence type="predicted"/>
<name>A0ABU7V143_9GAMM</name>
<evidence type="ECO:0000313" key="1">
    <source>
        <dbReference type="EMBL" id="MEF2156420.1"/>
    </source>
</evidence>